<accession>A0A550CS99</accession>
<dbReference type="GO" id="GO:0061630">
    <property type="term" value="F:ubiquitin protein ligase activity"/>
    <property type="evidence" value="ECO:0007669"/>
    <property type="project" value="UniProtKB-EC"/>
</dbReference>
<evidence type="ECO:0000256" key="1">
    <source>
        <dbReference type="ARBA" id="ARBA00004585"/>
    </source>
</evidence>
<keyword evidence="8" id="KW-0863">Zinc-finger</keyword>
<gene>
    <name evidence="20" type="ORF">BD626DRAFT_395546</name>
</gene>
<keyword evidence="12" id="KW-1133">Transmembrane helix</keyword>
<dbReference type="Pfam" id="PF04757">
    <property type="entry name" value="Pex2_Pex12"/>
    <property type="match status" value="1"/>
</dbReference>
<feature type="domain" description="Pex N-terminal" evidence="19">
    <location>
        <begin position="46"/>
        <end position="254"/>
    </location>
</feature>
<dbReference type="PANTHER" id="PTHR48178">
    <property type="entry name" value="PEROXISOME BIOGENESIS FACTOR 2"/>
    <property type="match status" value="1"/>
</dbReference>
<name>A0A550CS99_9AGAR</name>
<feature type="compositionally biased region" description="Low complexity" evidence="18">
    <location>
        <begin position="421"/>
        <end position="434"/>
    </location>
</feature>
<keyword evidence="6" id="KW-0812">Transmembrane</keyword>
<keyword evidence="14" id="KW-0576">Peroxisome</keyword>
<evidence type="ECO:0000256" key="14">
    <source>
        <dbReference type="ARBA" id="ARBA00023140"/>
    </source>
</evidence>
<keyword evidence="10" id="KW-0862">Zinc</keyword>
<evidence type="ECO:0000313" key="20">
    <source>
        <dbReference type="EMBL" id="TRM67666.1"/>
    </source>
</evidence>
<keyword evidence="11" id="KW-0653">Protein transport</keyword>
<evidence type="ECO:0000256" key="15">
    <source>
        <dbReference type="ARBA" id="ARBA00032511"/>
    </source>
</evidence>
<dbReference type="PANTHER" id="PTHR48178:SF1">
    <property type="entry name" value="PEROXISOME BIOGENESIS FACTOR 2"/>
    <property type="match status" value="1"/>
</dbReference>
<evidence type="ECO:0000256" key="17">
    <source>
        <dbReference type="ARBA" id="ARBA00034523"/>
    </source>
</evidence>
<dbReference type="InterPro" id="IPR025654">
    <property type="entry name" value="PEX2/10"/>
</dbReference>
<dbReference type="STRING" id="97359.A0A550CS99"/>
<keyword evidence="7" id="KW-0479">Metal-binding</keyword>
<proteinExistence type="inferred from homology"/>
<evidence type="ECO:0000256" key="11">
    <source>
        <dbReference type="ARBA" id="ARBA00022927"/>
    </source>
</evidence>
<evidence type="ECO:0000313" key="21">
    <source>
        <dbReference type="Proteomes" id="UP000320762"/>
    </source>
</evidence>
<evidence type="ECO:0000256" key="12">
    <source>
        <dbReference type="ARBA" id="ARBA00022989"/>
    </source>
</evidence>
<dbReference type="GO" id="GO:0008270">
    <property type="term" value="F:zinc ion binding"/>
    <property type="evidence" value="ECO:0007669"/>
    <property type="project" value="UniProtKB-KW"/>
</dbReference>
<evidence type="ECO:0000256" key="5">
    <source>
        <dbReference type="ARBA" id="ARBA00022679"/>
    </source>
</evidence>
<organism evidence="20 21">
    <name type="scientific">Schizophyllum amplum</name>
    <dbReference type="NCBI Taxonomy" id="97359"/>
    <lineage>
        <taxon>Eukaryota</taxon>
        <taxon>Fungi</taxon>
        <taxon>Dikarya</taxon>
        <taxon>Basidiomycota</taxon>
        <taxon>Agaricomycotina</taxon>
        <taxon>Agaricomycetes</taxon>
        <taxon>Agaricomycetidae</taxon>
        <taxon>Agaricales</taxon>
        <taxon>Schizophyllaceae</taxon>
        <taxon>Schizophyllum</taxon>
    </lineage>
</organism>
<dbReference type="GO" id="GO:0016562">
    <property type="term" value="P:protein import into peroxisome matrix, receptor recycling"/>
    <property type="evidence" value="ECO:0007669"/>
    <property type="project" value="UniProtKB-ARBA"/>
</dbReference>
<keyword evidence="5" id="KW-0808">Transferase</keyword>
<sequence>MSNRTAWEDAWERALPRISSLRDTLSRNPIVSRVTRVGKLDSELLDQELVQLLEEPLKKAFSLLNTNLRAQFQPELTLLIQLTLYKLSIWNQGASYGARLQDLRYSAPKATGSRARNVPASGLPRRLLLLHGVITLLLPYVHGKLRTYALSKAWPDAPSSDRRRKAWELLSSLESSYAALSLGNFVAFLWDGRYRTIADRLCKLELMPSSRVTQRNVSYEFMNRQMVWHAFTEFLLFFLPLVNARALRRRLSRTVTSVVDVFTSTTGSRSGIARRQRRGKYWSLPQDQCAICAENAAYNFNLSDDSNALTALTAAPSTATGPPAPDSGLDDDAPPQFPINVPYAASCGDVYCYHCLAERLMRVTDEGSAAQGWDCLRCGEAVRTGERYVAPVEDVSSGDSLSEYEFTSDMDATDLSGSLASGGYSDDPSSPGDN</sequence>
<evidence type="ECO:0000256" key="9">
    <source>
        <dbReference type="ARBA" id="ARBA00022786"/>
    </source>
</evidence>
<keyword evidence="13" id="KW-0472">Membrane</keyword>
<dbReference type="GO" id="GO:0016567">
    <property type="term" value="P:protein ubiquitination"/>
    <property type="evidence" value="ECO:0007669"/>
    <property type="project" value="UniProtKB-ARBA"/>
</dbReference>
<evidence type="ECO:0000256" key="2">
    <source>
        <dbReference type="ARBA" id="ARBA00004906"/>
    </source>
</evidence>
<reference evidence="20 21" key="1">
    <citation type="journal article" date="2019" name="New Phytol.">
        <title>Comparative genomics reveals unique wood-decay strategies and fruiting body development in the Schizophyllaceae.</title>
        <authorList>
            <person name="Almasi E."/>
            <person name="Sahu N."/>
            <person name="Krizsan K."/>
            <person name="Balint B."/>
            <person name="Kovacs G.M."/>
            <person name="Kiss B."/>
            <person name="Cseklye J."/>
            <person name="Drula E."/>
            <person name="Henrissat B."/>
            <person name="Nagy I."/>
            <person name="Chovatia M."/>
            <person name="Adam C."/>
            <person name="LaButti K."/>
            <person name="Lipzen A."/>
            <person name="Riley R."/>
            <person name="Grigoriev I.V."/>
            <person name="Nagy L.G."/>
        </authorList>
    </citation>
    <scope>NUCLEOTIDE SEQUENCE [LARGE SCALE GENOMIC DNA]</scope>
    <source>
        <strain evidence="20 21">NL-1724</strain>
    </source>
</reference>
<comment type="caution">
    <text evidence="20">The sequence shown here is derived from an EMBL/GenBank/DDBJ whole genome shotgun (WGS) entry which is preliminary data.</text>
</comment>
<comment type="catalytic activity">
    <reaction evidence="16">
        <text>[E2 ubiquitin-conjugating enzyme]-S-ubiquitinyl-L-cysteine + [acceptor protein]-L-cysteine = [E2 ubiquitin-conjugating enzyme]-L-cysteine + [acceptor protein]-S-ubiquitinyl-L-cysteine.</text>
        <dbReference type="EC" id="2.3.2.36"/>
    </reaction>
</comment>
<feature type="region of interest" description="Disordered" evidence="18">
    <location>
        <begin position="398"/>
        <end position="434"/>
    </location>
</feature>
<evidence type="ECO:0000256" key="10">
    <source>
        <dbReference type="ARBA" id="ARBA00022833"/>
    </source>
</evidence>
<dbReference type="EC" id="2.3.2.36" evidence="17"/>
<dbReference type="GO" id="GO:0005778">
    <property type="term" value="C:peroxisomal membrane"/>
    <property type="evidence" value="ECO:0007669"/>
    <property type="project" value="UniProtKB-SubCell"/>
</dbReference>
<dbReference type="OrthoDB" id="1701437at2759"/>
<feature type="region of interest" description="Disordered" evidence="18">
    <location>
        <begin position="315"/>
        <end position="334"/>
    </location>
</feature>
<comment type="subcellular location">
    <subcellularLocation>
        <location evidence="1">Peroxisome membrane</location>
        <topology evidence="1">Multi-pass membrane protein</topology>
    </subcellularLocation>
</comment>
<comment type="similarity">
    <text evidence="3">Belongs to the pex2/pex10/pex12 family.</text>
</comment>
<evidence type="ECO:0000256" key="6">
    <source>
        <dbReference type="ARBA" id="ARBA00022692"/>
    </source>
</evidence>
<dbReference type="EMBL" id="VDMD01000002">
    <property type="protein sequence ID" value="TRM67666.1"/>
    <property type="molecule type" value="Genomic_DNA"/>
</dbReference>
<evidence type="ECO:0000256" key="13">
    <source>
        <dbReference type="ARBA" id="ARBA00023136"/>
    </source>
</evidence>
<keyword evidence="4" id="KW-0813">Transport</keyword>
<dbReference type="InterPro" id="IPR006845">
    <property type="entry name" value="Pex_N"/>
</dbReference>
<evidence type="ECO:0000256" key="16">
    <source>
        <dbReference type="ARBA" id="ARBA00034438"/>
    </source>
</evidence>
<evidence type="ECO:0000259" key="19">
    <source>
        <dbReference type="Pfam" id="PF04757"/>
    </source>
</evidence>
<evidence type="ECO:0000256" key="8">
    <source>
        <dbReference type="ARBA" id="ARBA00022771"/>
    </source>
</evidence>
<evidence type="ECO:0000256" key="18">
    <source>
        <dbReference type="SAM" id="MobiDB-lite"/>
    </source>
</evidence>
<comment type="pathway">
    <text evidence="2">Protein modification; protein ubiquitination.</text>
</comment>
<keyword evidence="9" id="KW-0833">Ubl conjugation pathway</keyword>
<evidence type="ECO:0000256" key="3">
    <source>
        <dbReference type="ARBA" id="ARBA00008704"/>
    </source>
</evidence>
<dbReference type="Proteomes" id="UP000320762">
    <property type="component" value="Unassembled WGS sequence"/>
</dbReference>
<protein>
    <recommendedName>
        <fullName evidence="17">RING-type E3 ubiquitin transferase (cysteine targeting)</fullName>
        <ecNumber evidence="17">2.3.2.36</ecNumber>
    </recommendedName>
    <alternativeName>
        <fullName evidence="15">Peroxin-2</fullName>
    </alternativeName>
</protein>
<keyword evidence="21" id="KW-1185">Reference proteome</keyword>
<dbReference type="AlphaFoldDB" id="A0A550CS99"/>
<evidence type="ECO:0000256" key="7">
    <source>
        <dbReference type="ARBA" id="ARBA00022723"/>
    </source>
</evidence>
<evidence type="ECO:0000256" key="4">
    <source>
        <dbReference type="ARBA" id="ARBA00022448"/>
    </source>
</evidence>